<name>A0A6J4V9B5_9BACT</name>
<organism evidence="2">
    <name type="scientific">uncultured Thermomicrobiales bacterium</name>
    <dbReference type="NCBI Taxonomy" id="1645740"/>
    <lineage>
        <taxon>Bacteria</taxon>
        <taxon>Pseudomonadati</taxon>
        <taxon>Thermomicrobiota</taxon>
        <taxon>Thermomicrobia</taxon>
        <taxon>Thermomicrobiales</taxon>
        <taxon>environmental samples</taxon>
    </lineage>
</organism>
<evidence type="ECO:0000313" key="2">
    <source>
        <dbReference type="EMBL" id="CAA9572456.1"/>
    </source>
</evidence>
<dbReference type="AlphaFoldDB" id="A0A6J4V9B5"/>
<feature type="non-terminal residue" evidence="2">
    <location>
        <position position="42"/>
    </location>
</feature>
<protein>
    <submittedName>
        <fullName evidence="2">Uncharacterized protein</fullName>
    </submittedName>
</protein>
<accession>A0A6J4V9B5</accession>
<evidence type="ECO:0000256" key="1">
    <source>
        <dbReference type="SAM" id="MobiDB-lite"/>
    </source>
</evidence>
<feature type="non-terminal residue" evidence="2">
    <location>
        <position position="1"/>
    </location>
</feature>
<proteinExistence type="predicted"/>
<sequence>AVWWPLQSERWRPLRAAGGHARAPLHRGGARPPGLAHSPLAV</sequence>
<feature type="region of interest" description="Disordered" evidence="1">
    <location>
        <begin position="18"/>
        <end position="42"/>
    </location>
</feature>
<reference evidence="2" key="1">
    <citation type="submission" date="2020-02" db="EMBL/GenBank/DDBJ databases">
        <authorList>
            <person name="Meier V. D."/>
        </authorList>
    </citation>
    <scope>NUCLEOTIDE SEQUENCE</scope>
    <source>
        <strain evidence="2">AVDCRST_MAG88</strain>
    </source>
</reference>
<dbReference type="EMBL" id="CADCWM010000619">
    <property type="protein sequence ID" value="CAA9572456.1"/>
    <property type="molecule type" value="Genomic_DNA"/>
</dbReference>
<gene>
    <name evidence="2" type="ORF">AVDCRST_MAG88-2477</name>
</gene>